<dbReference type="SUPFAM" id="SSF53850">
    <property type="entry name" value="Periplasmic binding protein-like II"/>
    <property type="match status" value="1"/>
</dbReference>
<evidence type="ECO:0000313" key="1">
    <source>
        <dbReference type="EMBL" id="MBB4846165.1"/>
    </source>
</evidence>
<accession>A0A840LGH1</accession>
<dbReference type="AlphaFoldDB" id="A0A840LGH1"/>
<keyword evidence="2" id="KW-1185">Reference proteome</keyword>
<dbReference type="EMBL" id="JACHLP010000015">
    <property type="protein sequence ID" value="MBB4846165.1"/>
    <property type="molecule type" value="Genomic_DNA"/>
</dbReference>
<protein>
    <recommendedName>
        <fullName evidence="3">ABC-type amino acid transport substrate-binding protein</fullName>
    </recommendedName>
</protein>
<proteinExistence type="predicted"/>
<reference evidence="1 2" key="1">
    <citation type="submission" date="2020-08" db="EMBL/GenBank/DDBJ databases">
        <title>Functional genomics of gut bacteria from endangered species of beetles.</title>
        <authorList>
            <person name="Carlos-Shanley C."/>
        </authorList>
    </citation>
    <scope>NUCLEOTIDE SEQUENCE [LARGE SCALE GENOMIC DNA]</scope>
    <source>
        <strain evidence="1 2">S00239</strain>
    </source>
</reference>
<dbReference type="Proteomes" id="UP000562027">
    <property type="component" value="Unassembled WGS sequence"/>
</dbReference>
<comment type="caution">
    <text evidence="1">The sequence shown here is derived from an EMBL/GenBank/DDBJ whole genome shotgun (WGS) entry which is preliminary data.</text>
</comment>
<evidence type="ECO:0008006" key="3">
    <source>
        <dbReference type="Google" id="ProtNLM"/>
    </source>
</evidence>
<evidence type="ECO:0000313" key="2">
    <source>
        <dbReference type="Proteomes" id="UP000562027"/>
    </source>
</evidence>
<organism evidence="1 2">
    <name type="scientific">Roseateles oligotrophus</name>
    <dbReference type="NCBI Taxonomy" id="1769250"/>
    <lineage>
        <taxon>Bacteria</taxon>
        <taxon>Pseudomonadati</taxon>
        <taxon>Pseudomonadota</taxon>
        <taxon>Betaproteobacteria</taxon>
        <taxon>Burkholderiales</taxon>
        <taxon>Sphaerotilaceae</taxon>
        <taxon>Roseateles</taxon>
    </lineage>
</organism>
<dbReference type="RefSeq" id="WP_184304744.1">
    <property type="nucleotide sequence ID" value="NZ_JACHLP010000015.1"/>
</dbReference>
<gene>
    <name evidence="1" type="ORF">HNP55_004719</name>
</gene>
<sequence>MRPLHRLLAAFLGLLMGVIFGTLPLHSPAWAQASAKRVSLVYPRPESERDTRNSYVLDLLRLALSKQSGTLYQLEPASTAMTQLRVLKELELGRGLDIAWSMTSAAREEALLPIRIPIDKGLLGLRVALVASDRPKVLASAQNLQSLQALVAGQGQDWPDTQILRNSGINVSGVGSYEALFRMLALHRFDYFPRSVLEVWQELDLQPQGQLVVDKHLLIHYPTALYFFVRKDRQALADVVQRGLEQALQDGSFDCLFERHFGQVLQRAELGSRTVIELPNTLLPAATPLERSELWYRTPGGKNKADKPGKTRLATSLAARACT</sequence>
<name>A0A840LGH1_9BURK</name>